<gene>
    <name evidence="3" type="ORF">HNQ61_002780</name>
</gene>
<evidence type="ECO:0000256" key="2">
    <source>
        <dbReference type="SAM" id="SignalP"/>
    </source>
</evidence>
<keyword evidence="2" id="KW-0732">Signal</keyword>
<feature type="region of interest" description="Disordered" evidence="1">
    <location>
        <begin position="222"/>
        <end position="285"/>
    </location>
</feature>
<dbReference type="Proteomes" id="UP000582837">
    <property type="component" value="Unassembled WGS sequence"/>
</dbReference>
<protein>
    <recommendedName>
        <fullName evidence="5">DUF4382 domain-containing protein</fullName>
    </recommendedName>
</protein>
<feature type="chain" id="PRO_5032740657" description="DUF4382 domain-containing protein" evidence="2">
    <location>
        <begin position="19"/>
        <end position="285"/>
    </location>
</feature>
<feature type="signal peptide" evidence="2">
    <location>
        <begin position="1"/>
        <end position="18"/>
    </location>
</feature>
<evidence type="ECO:0000313" key="4">
    <source>
        <dbReference type="Proteomes" id="UP000582837"/>
    </source>
</evidence>
<proteinExistence type="predicted"/>
<evidence type="ECO:0000256" key="1">
    <source>
        <dbReference type="SAM" id="MobiDB-lite"/>
    </source>
</evidence>
<accession>A0A841GZK0</accession>
<keyword evidence="4" id="KW-1185">Reference proteome</keyword>
<name>A0A841GZK0_9BACT</name>
<dbReference type="RefSeq" id="WP_170033796.1">
    <property type="nucleotide sequence ID" value="NZ_JABDTL010000001.1"/>
</dbReference>
<organism evidence="3 4">
    <name type="scientific">Longimicrobium terrae</name>
    <dbReference type="NCBI Taxonomy" id="1639882"/>
    <lineage>
        <taxon>Bacteria</taxon>
        <taxon>Pseudomonadati</taxon>
        <taxon>Gemmatimonadota</taxon>
        <taxon>Longimicrobiia</taxon>
        <taxon>Longimicrobiales</taxon>
        <taxon>Longimicrobiaceae</taxon>
        <taxon>Longimicrobium</taxon>
    </lineage>
</organism>
<dbReference type="EMBL" id="JACHIA010000007">
    <property type="protein sequence ID" value="MBB6071156.1"/>
    <property type="molecule type" value="Genomic_DNA"/>
</dbReference>
<evidence type="ECO:0000313" key="3">
    <source>
        <dbReference type="EMBL" id="MBB6071156.1"/>
    </source>
</evidence>
<sequence>MKIISLFAAGLLALGTCADNPASSSADAGRVSLRFGVNGASSSQTARQTAGTDRLVLTGANGTLVIDDLRLVVSRFRLKGDDDRSTCTGDDCDDFNAGPMFIDLPLGPTAAAVASGTIPAGTYRRVDFRVRDLDDNEENPSERAGIDSLRARILAEVRDWPRNASMMVVGTFTPTGGTAVPFRAFLRTRFDVRLELSPPLAVGRGEQRSLDVLVDPAALFRSGGNVVNPAQSSGLRDLEDHAGRGFSGHGHGSDDGSDDDHGGHGHGSDDGSGDDHGGHGRGSDD</sequence>
<comment type="caution">
    <text evidence="3">The sequence shown here is derived from an EMBL/GenBank/DDBJ whole genome shotgun (WGS) entry which is preliminary data.</text>
</comment>
<feature type="compositionally biased region" description="Basic and acidic residues" evidence="1">
    <location>
        <begin position="251"/>
        <end position="285"/>
    </location>
</feature>
<evidence type="ECO:0008006" key="5">
    <source>
        <dbReference type="Google" id="ProtNLM"/>
    </source>
</evidence>
<reference evidence="3 4" key="1">
    <citation type="submission" date="2020-08" db="EMBL/GenBank/DDBJ databases">
        <title>Genomic Encyclopedia of Type Strains, Phase IV (KMG-IV): sequencing the most valuable type-strain genomes for metagenomic binning, comparative biology and taxonomic classification.</title>
        <authorList>
            <person name="Goeker M."/>
        </authorList>
    </citation>
    <scope>NUCLEOTIDE SEQUENCE [LARGE SCALE GENOMIC DNA]</scope>
    <source>
        <strain evidence="3 4">DSM 29007</strain>
    </source>
</reference>
<dbReference type="AlphaFoldDB" id="A0A841GZK0"/>